<keyword evidence="2" id="KW-1185">Reference proteome</keyword>
<accession>A0ABR2KWJ9</accession>
<dbReference type="EMBL" id="JAPFFF010000003">
    <property type="protein sequence ID" value="KAK8895479.1"/>
    <property type="molecule type" value="Genomic_DNA"/>
</dbReference>
<reference evidence="1 2" key="1">
    <citation type="submission" date="2024-04" db="EMBL/GenBank/DDBJ databases">
        <title>Tritrichomonas musculus Genome.</title>
        <authorList>
            <person name="Alves-Ferreira E."/>
            <person name="Grigg M."/>
            <person name="Lorenzi H."/>
            <person name="Galac M."/>
        </authorList>
    </citation>
    <scope>NUCLEOTIDE SEQUENCE [LARGE SCALE GENOMIC DNA]</scope>
    <source>
        <strain evidence="1 2">EAF2021</strain>
    </source>
</reference>
<comment type="caution">
    <text evidence="1">The sequence shown here is derived from an EMBL/GenBank/DDBJ whole genome shotgun (WGS) entry which is preliminary data.</text>
</comment>
<organism evidence="1 2">
    <name type="scientific">Tritrichomonas musculus</name>
    <dbReference type="NCBI Taxonomy" id="1915356"/>
    <lineage>
        <taxon>Eukaryota</taxon>
        <taxon>Metamonada</taxon>
        <taxon>Parabasalia</taxon>
        <taxon>Tritrichomonadida</taxon>
        <taxon>Tritrichomonadidae</taxon>
        <taxon>Tritrichomonas</taxon>
    </lineage>
</organism>
<name>A0ABR2KWJ9_9EUKA</name>
<sequence>MEVKPNWKRIIVANSCRAFVYNLNESEKLIYKFKRRKNRKDVTTKYKKYLLEHPNIKEVDMNDLVTETSEISSPIDNSIAVPNSQDNFKKNIENEMILNSKESEPFELDLWPCENNQIDETNETINNYNLYL</sequence>
<dbReference type="Proteomes" id="UP001470230">
    <property type="component" value="Unassembled WGS sequence"/>
</dbReference>
<proteinExistence type="predicted"/>
<protein>
    <submittedName>
        <fullName evidence="1">Uncharacterized protein</fullName>
    </submittedName>
</protein>
<evidence type="ECO:0000313" key="2">
    <source>
        <dbReference type="Proteomes" id="UP001470230"/>
    </source>
</evidence>
<evidence type="ECO:0000313" key="1">
    <source>
        <dbReference type="EMBL" id="KAK8895479.1"/>
    </source>
</evidence>
<gene>
    <name evidence="1" type="ORF">M9Y10_023945</name>
</gene>